<organism evidence="9">
    <name type="scientific">Pseudo-nitzschia australis</name>
    <dbReference type="NCBI Taxonomy" id="44445"/>
    <lineage>
        <taxon>Eukaryota</taxon>
        <taxon>Sar</taxon>
        <taxon>Stramenopiles</taxon>
        <taxon>Ochrophyta</taxon>
        <taxon>Bacillariophyta</taxon>
        <taxon>Bacillariophyceae</taxon>
        <taxon>Bacillariophycidae</taxon>
        <taxon>Bacillariales</taxon>
        <taxon>Bacillariaceae</taxon>
        <taxon>Pseudo-nitzschia</taxon>
    </lineage>
</organism>
<evidence type="ECO:0000313" key="9">
    <source>
        <dbReference type="EMBL" id="CAE0710218.1"/>
    </source>
</evidence>
<sequence length="784" mass="86282">MRMNTDLEQNAPADFGDDQSTLQPPPSDGDFMDVPTHDEEAPNVQDHSQLPSPEQYKANMNGGAVIGTGANIDIDNPQDGDDVVHDQLPSVQEYKTSMSFNNKDGSDPKDFKKSRAGLYTFLGLFLLTVIVTAIAVPTAMKKQGQGRQSSKSSAASSSNGGASSGSTPTNYVITATPPPHFTPTPPPQMAPLANRFDETFKYLTNYGVVDREVLADITSAQYKATKWIADEDDYNIAVPVHPAGTKYTDTRFVERWTLAIFYFSTGGPSWKYQNNFLAPVDHCFWFSTLSDPLGRIFKMGVTNCVNDYDGQRVTEIEMSNNNLSGPLPSELQYLVRLVSWITPFNLELGGDTGMVPFLPLVETLAHLELQYCGLAGTIPEKIGNLEKLVFLGLGNNVLTGEIPESFFGLTNLEVLGLDDNQLESSIAPFAKLTKIQKLYLEDNLITGEITDEMLTIGWADMVDLDLSVNRIEGPIPEKIWTMPNLQVVDIHGNDFIGQIPKVDSVNEKLVFLALQDNSLEWRIPESISNLASLRHFDISANKFVSPIPSTMSQMTNLVSLYTGLNGFDENPIPDFLANMTNLLELSMKQNKLTGEIPSFFGSFTNLQVLDLDFNRLNGTIPSELGLLSGLDTLMLNRNYLSGTIPSSFSNLVDLDVLVLDGNNITGSADPICGQTAFNLTFFSSDCDRPDAEVECSCCNICCNDNNATCNNFDWTVNLDGIWEYDFQRLVYTFSQEALPVDAKKNYTNAKHDWTNVKVPKPDEIDNSATANPSDPKGNSTNASD</sequence>
<proteinExistence type="predicted"/>
<keyword evidence="8" id="KW-0812">Transmembrane</keyword>
<dbReference type="Pfam" id="PF13855">
    <property type="entry name" value="LRR_8"/>
    <property type="match status" value="1"/>
</dbReference>
<feature type="compositionally biased region" description="Polar residues" evidence="7">
    <location>
        <begin position="766"/>
        <end position="784"/>
    </location>
</feature>
<reference evidence="9" key="1">
    <citation type="submission" date="2021-01" db="EMBL/GenBank/DDBJ databases">
        <authorList>
            <person name="Corre E."/>
            <person name="Pelletier E."/>
            <person name="Niang G."/>
            <person name="Scheremetjew M."/>
            <person name="Finn R."/>
            <person name="Kale V."/>
            <person name="Holt S."/>
            <person name="Cochrane G."/>
            <person name="Meng A."/>
            <person name="Brown T."/>
            <person name="Cohen L."/>
        </authorList>
    </citation>
    <scope>NUCLEOTIDE SEQUENCE</scope>
    <source>
        <strain evidence="9">10249 10 AB</strain>
    </source>
</reference>
<dbReference type="FunFam" id="3.80.10.10:FF:000095">
    <property type="entry name" value="LRR receptor-like serine/threonine-protein kinase GSO1"/>
    <property type="match status" value="1"/>
</dbReference>
<dbReference type="PANTHER" id="PTHR48057">
    <property type="entry name" value="LEUCINE-RICH REPEAT SERINE/THREONINE-PROTEIN KINASE 1"/>
    <property type="match status" value="1"/>
</dbReference>
<keyword evidence="6 8" id="KW-0472">Membrane</keyword>
<accession>A0A7S4EFU6</accession>
<dbReference type="EMBL" id="HBIX01003792">
    <property type="protein sequence ID" value="CAE0710218.1"/>
    <property type="molecule type" value="Transcribed_RNA"/>
</dbReference>
<evidence type="ECO:0008006" key="10">
    <source>
        <dbReference type="Google" id="ProtNLM"/>
    </source>
</evidence>
<evidence type="ECO:0000256" key="4">
    <source>
        <dbReference type="ARBA" id="ARBA00022729"/>
    </source>
</evidence>
<protein>
    <recommendedName>
        <fullName evidence="10">L domain-like protein</fullName>
    </recommendedName>
</protein>
<evidence type="ECO:0000256" key="2">
    <source>
        <dbReference type="ARBA" id="ARBA00022475"/>
    </source>
</evidence>
<dbReference type="FunFam" id="3.80.10.10:FF:000299">
    <property type="entry name" value="Piriformospora indica-insensitive protein 2"/>
    <property type="match status" value="1"/>
</dbReference>
<dbReference type="Pfam" id="PF00560">
    <property type="entry name" value="LRR_1"/>
    <property type="match status" value="2"/>
</dbReference>
<feature type="region of interest" description="Disordered" evidence="7">
    <location>
        <begin position="751"/>
        <end position="784"/>
    </location>
</feature>
<feature type="compositionally biased region" description="Basic and acidic residues" evidence="7">
    <location>
        <begin position="751"/>
        <end position="763"/>
    </location>
</feature>
<dbReference type="Gene3D" id="3.80.10.10">
    <property type="entry name" value="Ribonuclease Inhibitor"/>
    <property type="match status" value="2"/>
</dbReference>
<dbReference type="GO" id="GO:0005886">
    <property type="term" value="C:plasma membrane"/>
    <property type="evidence" value="ECO:0007669"/>
    <property type="project" value="UniProtKB-SubCell"/>
</dbReference>
<name>A0A7S4EFU6_9STRA</name>
<dbReference type="InterPro" id="IPR001611">
    <property type="entry name" value="Leu-rich_rpt"/>
</dbReference>
<keyword evidence="2" id="KW-1003">Cell membrane</keyword>
<evidence type="ECO:0000256" key="8">
    <source>
        <dbReference type="SAM" id="Phobius"/>
    </source>
</evidence>
<feature type="region of interest" description="Disordered" evidence="7">
    <location>
        <begin position="1"/>
        <end position="60"/>
    </location>
</feature>
<feature type="compositionally biased region" description="Low complexity" evidence="7">
    <location>
        <begin position="141"/>
        <end position="166"/>
    </location>
</feature>
<evidence type="ECO:0000256" key="1">
    <source>
        <dbReference type="ARBA" id="ARBA00004236"/>
    </source>
</evidence>
<feature type="transmembrane region" description="Helical" evidence="8">
    <location>
        <begin position="118"/>
        <end position="140"/>
    </location>
</feature>
<gene>
    <name evidence="9" type="ORF">PAUS00366_LOCUS2941</name>
</gene>
<evidence type="ECO:0000256" key="6">
    <source>
        <dbReference type="ARBA" id="ARBA00023136"/>
    </source>
</evidence>
<keyword evidence="3" id="KW-0433">Leucine-rich repeat</keyword>
<comment type="subcellular location">
    <subcellularLocation>
        <location evidence="1">Cell membrane</location>
    </subcellularLocation>
</comment>
<dbReference type="SUPFAM" id="SSF52058">
    <property type="entry name" value="L domain-like"/>
    <property type="match status" value="1"/>
</dbReference>
<dbReference type="InterPro" id="IPR032675">
    <property type="entry name" value="LRR_dom_sf"/>
</dbReference>
<feature type="region of interest" description="Disordered" evidence="7">
    <location>
        <begin position="140"/>
        <end position="189"/>
    </location>
</feature>
<dbReference type="InterPro" id="IPR052595">
    <property type="entry name" value="LRRC69/RLP"/>
</dbReference>
<evidence type="ECO:0000256" key="7">
    <source>
        <dbReference type="SAM" id="MobiDB-lite"/>
    </source>
</evidence>
<evidence type="ECO:0000256" key="3">
    <source>
        <dbReference type="ARBA" id="ARBA00022614"/>
    </source>
</evidence>
<keyword evidence="4" id="KW-0732">Signal</keyword>
<feature type="compositionally biased region" description="Pro residues" evidence="7">
    <location>
        <begin position="176"/>
        <end position="189"/>
    </location>
</feature>
<keyword evidence="5" id="KW-0677">Repeat</keyword>
<evidence type="ECO:0000256" key="5">
    <source>
        <dbReference type="ARBA" id="ARBA00022737"/>
    </source>
</evidence>
<dbReference type="PROSITE" id="PS51450">
    <property type="entry name" value="LRR"/>
    <property type="match status" value="2"/>
</dbReference>
<keyword evidence="8" id="KW-1133">Transmembrane helix</keyword>
<dbReference type="AlphaFoldDB" id="A0A7S4EFU6"/>